<keyword evidence="2" id="KW-1133">Transmembrane helix</keyword>
<evidence type="ECO:0000256" key="2">
    <source>
        <dbReference type="SAM" id="Phobius"/>
    </source>
</evidence>
<organism evidence="4 5">
    <name type="scientific">Nocardioides massiliensis</name>
    <dbReference type="NCBI Taxonomy" id="1325935"/>
    <lineage>
        <taxon>Bacteria</taxon>
        <taxon>Bacillati</taxon>
        <taxon>Actinomycetota</taxon>
        <taxon>Actinomycetes</taxon>
        <taxon>Propionibacteriales</taxon>
        <taxon>Nocardioidaceae</taxon>
        <taxon>Nocardioides</taxon>
    </lineage>
</organism>
<evidence type="ECO:0000313" key="4">
    <source>
        <dbReference type="EMBL" id="MDP9822782.1"/>
    </source>
</evidence>
<proteinExistence type="predicted"/>
<feature type="compositionally biased region" description="Basic and acidic residues" evidence="1">
    <location>
        <begin position="1"/>
        <end position="12"/>
    </location>
</feature>
<evidence type="ECO:0000313" key="5">
    <source>
        <dbReference type="Proteomes" id="UP001240447"/>
    </source>
</evidence>
<feature type="domain" description="Tape measure protein N-terminal" evidence="3">
    <location>
        <begin position="72"/>
        <end position="250"/>
    </location>
</feature>
<dbReference type="NCBIfam" id="TIGR02675">
    <property type="entry name" value="tape_meas_nterm"/>
    <property type="match status" value="1"/>
</dbReference>
<dbReference type="EMBL" id="JAUSQM010000001">
    <property type="protein sequence ID" value="MDP9822782.1"/>
    <property type="molecule type" value="Genomic_DNA"/>
</dbReference>
<dbReference type="RefSeq" id="WP_068116632.1">
    <property type="nucleotide sequence ID" value="NZ_CCXJ01000035.1"/>
</dbReference>
<evidence type="ECO:0000259" key="3">
    <source>
        <dbReference type="Pfam" id="PF20155"/>
    </source>
</evidence>
<gene>
    <name evidence="4" type="ORF">J2S59_002591</name>
</gene>
<keyword evidence="2" id="KW-0472">Membrane</keyword>
<feature type="transmembrane region" description="Helical" evidence="2">
    <location>
        <begin position="286"/>
        <end position="308"/>
    </location>
</feature>
<sequence>MADAAKAAEDVAKAGVGTEQQHRRIQQTAAASAAKQRQAWTTVGTSLAAYGVGVTALAGSILKTGIAYNQLRQQSTAALTTILGSASAAADQMDRLDDFARNSPFARQTFIAAQQQMLAFGIEASKVVPYLDAIQNAVAAAGGSNAEIEGIVATMSKIQSSAKITAQDLNEFGNRGVNAADLIGSQMDMTGAQIREAITDGSLDAQMALDALAAGMSERFDGAADNVKTTFAGAIDRVKAAWRDFASELATPLVDPTGGGYLVDLANHAADAMRAYQGLSPETKNLAAATVGLSGAAALAGGAFLLVFPRVMSTYAAMQSLRESMPRLGGAIDGVTRSVVGLSTAFLAAKAAGTFLDRHQIASVTQFGAALASLEVDADGARKKLDELATAPVMDSWLDQINSLGGLLDTGSTAITDNINGVADAISALDLGPLDKVGNWFAGLTRETRADVGADVIKNIDAALADLVNRGNLDAAAAGAEYFADEAAKAGKSTKEAADMLPAYGDALAALELSGEGAADAVSGYTKEAAAAAAASEKQAEAINEAVEAMRNKRTAALAAIDAEIGYHAAIDDARKSLKENGRTLDLTTEKGRANMSALTSLASSWNNLSDRQKNASGAAREARRQFVEMATEMGMGEEKAKRLANRLLEIKPRRVRVDVETAAAEAGIERVRNALSALRSDLSGLGSLNPLRGVQVPRMNPVRDQARGSVLDFYANGGMRESHVAQIAPAGAYRVWAEEETGGEAYIPLAAAKRDRSLDIWAETGRRLGVEGFAAGGIRGARPTLDQRREILRLQQSINELTKSINATGKDALKPGDLAAATLDRLIARRDLRQARRAPLLEPLIERRDALRDRRADLRGGIGDLRSLRADMLRPDGIVGDTQKALQDFRRSIVDAGGTWTKRAQKMASDMMANARAIEANEKAIDAETQRRDALADSLAEHQQSLDAVRQAMDQLSSQVASNFLSNPFNASISPVVAGGGAAGPSAELLAAQDALSSAKGRYHFALGDSSLGEIARARAASSALAEMDQYQSQVDSLSRDLGGVGSAADQAITGLAAFDQILAENTAAARQFSETLTALAAAGLDGPLYEMLAREGDLGLALELLATGPAGIDARERAWAEREQMVAGLGAQVANEVHGAHFAEQLAAYEREAALLTAQDAKLATLVSQGAANDARRDALIQTQTDILANQMQGIQDQIAFLGRQQQQTNQKIAATKRGRAG</sequence>
<accession>A0ABT9NR88</accession>
<comment type="caution">
    <text evidence="4">The sequence shown here is derived from an EMBL/GenBank/DDBJ whole genome shotgun (WGS) entry which is preliminary data.</text>
</comment>
<keyword evidence="2" id="KW-0812">Transmembrane</keyword>
<protein>
    <submittedName>
        <fullName evidence="4">Tape measure domain-containing protein</fullName>
    </submittedName>
</protein>
<dbReference type="Pfam" id="PF20155">
    <property type="entry name" value="TMP_3"/>
    <property type="match status" value="1"/>
</dbReference>
<reference evidence="4 5" key="1">
    <citation type="submission" date="2023-07" db="EMBL/GenBank/DDBJ databases">
        <title>Sequencing the genomes of 1000 actinobacteria strains.</title>
        <authorList>
            <person name="Klenk H.-P."/>
        </authorList>
    </citation>
    <scope>NUCLEOTIDE SEQUENCE [LARGE SCALE GENOMIC DNA]</scope>
    <source>
        <strain evidence="4 5">GD13</strain>
    </source>
</reference>
<evidence type="ECO:0000256" key="1">
    <source>
        <dbReference type="SAM" id="MobiDB-lite"/>
    </source>
</evidence>
<keyword evidence="5" id="KW-1185">Reference proteome</keyword>
<name>A0ABT9NR88_9ACTN</name>
<dbReference type="InterPro" id="IPR013491">
    <property type="entry name" value="Tape_meas_N"/>
</dbReference>
<dbReference type="Proteomes" id="UP001240447">
    <property type="component" value="Unassembled WGS sequence"/>
</dbReference>
<feature type="region of interest" description="Disordered" evidence="1">
    <location>
        <begin position="1"/>
        <end position="20"/>
    </location>
</feature>